<dbReference type="InterPro" id="IPR001650">
    <property type="entry name" value="Helicase_C-like"/>
</dbReference>
<gene>
    <name evidence="6" type="ORF">SPPG_04438</name>
</gene>
<dbReference type="Pfam" id="PF09369">
    <property type="entry name" value="MZB"/>
    <property type="match status" value="1"/>
</dbReference>
<evidence type="ECO:0000256" key="1">
    <source>
        <dbReference type="ARBA" id="ARBA00022741"/>
    </source>
</evidence>
<dbReference type="CDD" id="cd17923">
    <property type="entry name" value="DEXHc_Hrq1-like"/>
    <property type="match status" value="1"/>
</dbReference>
<dbReference type="Pfam" id="PF00270">
    <property type="entry name" value="DEAD"/>
    <property type="match status" value="1"/>
</dbReference>
<dbReference type="GeneID" id="27687885"/>
<dbReference type="SUPFAM" id="SSF46785">
    <property type="entry name" value="Winged helix' DNA-binding domain"/>
    <property type="match status" value="1"/>
</dbReference>
<dbReference type="PANTHER" id="PTHR47957">
    <property type="entry name" value="ATP-DEPENDENT HELICASE HRQ1"/>
    <property type="match status" value="1"/>
</dbReference>
<dbReference type="InterPro" id="IPR036390">
    <property type="entry name" value="WH_DNA-bd_sf"/>
</dbReference>
<dbReference type="GO" id="GO:0008047">
    <property type="term" value="F:enzyme activator activity"/>
    <property type="evidence" value="ECO:0007669"/>
    <property type="project" value="EnsemblFungi"/>
</dbReference>
<reference evidence="6 7" key="1">
    <citation type="submission" date="2009-08" db="EMBL/GenBank/DDBJ databases">
        <title>The Genome Sequence of Spizellomyces punctatus strain DAOM BR117.</title>
        <authorList>
            <consortium name="The Broad Institute Genome Sequencing Platform"/>
            <person name="Russ C."/>
            <person name="Cuomo C."/>
            <person name="Shea T."/>
            <person name="Young S.K."/>
            <person name="Zeng Q."/>
            <person name="Koehrsen M."/>
            <person name="Haas B."/>
            <person name="Borodovsky M."/>
            <person name="Guigo R."/>
            <person name="Alvarado L."/>
            <person name="Berlin A."/>
            <person name="Bochicchio J."/>
            <person name="Borenstein D."/>
            <person name="Chapman S."/>
            <person name="Chen Z."/>
            <person name="Engels R."/>
            <person name="Freedman E."/>
            <person name="Gellesch M."/>
            <person name="Goldberg J."/>
            <person name="Griggs A."/>
            <person name="Gujja S."/>
            <person name="Heiman D."/>
            <person name="Hepburn T."/>
            <person name="Howarth C."/>
            <person name="Jen D."/>
            <person name="Larson L."/>
            <person name="Lewis B."/>
            <person name="Mehta T."/>
            <person name="Park D."/>
            <person name="Pearson M."/>
            <person name="Roberts A."/>
            <person name="Saif S."/>
            <person name="Shenoy N."/>
            <person name="Sisk P."/>
            <person name="Stolte C."/>
            <person name="Sykes S."/>
            <person name="Thomson T."/>
            <person name="Walk T."/>
            <person name="White J."/>
            <person name="Yandava C."/>
            <person name="Burger G."/>
            <person name="Gray M.W."/>
            <person name="Holland P.W.H."/>
            <person name="King N."/>
            <person name="Lang F.B.F."/>
            <person name="Roger A.J."/>
            <person name="Ruiz-Trillo I."/>
            <person name="Lander E."/>
            <person name="Nusbaum C."/>
        </authorList>
    </citation>
    <scope>NUCLEOTIDE SEQUENCE [LARGE SCALE GENOMIC DNA]</scope>
    <source>
        <strain evidence="6 7">DAOM BR117</strain>
    </source>
</reference>
<dbReference type="GO" id="GO:0042162">
    <property type="term" value="F:telomeric DNA binding"/>
    <property type="evidence" value="ECO:0007669"/>
    <property type="project" value="EnsemblFungi"/>
</dbReference>
<dbReference type="GO" id="GO:0042275">
    <property type="term" value="P:error-free postreplication DNA repair"/>
    <property type="evidence" value="ECO:0007669"/>
    <property type="project" value="EnsemblFungi"/>
</dbReference>
<feature type="domain" description="Helicase ATP-binding" evidence="4">
    <location>
        <begin position="447"/>
        <end position="632"/>
    </location>
</feature>
<dbReference type="InterPro" id="IPR027417">
    <property type="entry name" value="P-loop_NTPase"/>
</dbReference>
<accession>A0A0L0HGG0</accession>
<dbReference type="FunCoup" id="A0A0L0HGG0">
    <property type="interactions" value="293"/>
</dbReference>
<keyword evidence="1" id="KW-0547">Nucleotide-binding</keyword>
<dbReference type="InterPro" id="IPR018973">
    <property type="entry name" value="MZB"/>
</dbReference>
<feature type="region of interest" description="Disordered" evidence="3">
    <location>
        <begin position="150"/>
        <end position="169"/>
    </location>
</feature>
<sequence length="1176" mass="131533">MGDDGFRIVRKGRGSREASLTNLLESVLATIPVEASNQVAGSQSTVLHINSTFSTIHAPPQVPPYVPRLNELHHKPVGTDTVNVEAKLFECTCGKKLKTRSGFTGHQRRCSVVTSALFMAPNVKLSPSIEEQSVKEASPVEQIAAQTVNVESSGPAPKKRRTTRSGPPLLLPDELPSQLRELERTFQCLNTVHSFCAVQRQMVCTYDGLKDSVKQLSGSKLKLSDLGSMRAVAPSLIMLYWARRTDLEDASVRELLNPDDNGYREYSLVIEFRDARPVRLPGKIRLRDADGQHLGWRTSTLAEQIGLSEKSSSVPVLIERRNRNFREFLINYWKKCLEEGTDPIEKLSDLALQAVPVQPGQMWPEGYEGKPETDGAPLRPSSLTGLLDELKTEQFYRQQISDEAVQIDSARSPEYGELDQPLSADLTAAINAASNITRLYTHQAKPINFVEQGHNVVVSTSTSSGKSLIYQLPVLRALENDPTVRAIYIFPTKALAQDQKRSLISILSHTTNLQWVDVDTYDGDTPYRDGTRDAIRAKASVIFTNPDMLHVSILPGHKQWKVWLERLRYVIVDELHYYAATFGAHCAMVMRRLRRLCHIYGNDTVRFISCSATVANPAEHMTSFFGLPESAVRVVDVDGAPRGRKLHIIWNPPLKDPRRPGQGRCSSLEETVKLIAYLVVRGVRTICFAKVRTMCELLLREAHALLHEVAPGFVNKVMSYRGGYTPEDRRKIERQMFQGELLCIVATNALELGVDIGSLDAVMHVGFPFNLASYRQQSGRAGRRERDSMSILVAEGDNPLDQFYANHPKELYSSTLESSGVEVSNELVVETHLQCAAFEWPLIPNRDFEYFGDFEFIEGLCSKFLRWDTIHEVYFACSKYASHPSRQIQIRSIDEDVYRVIDVTINKQIEEVEASRVPFTLYEGSIFIHQGQSYLVFEVDAERKCGKVRPTSVDFITANRDFTNVDPMKTIESRPATTHKTPVQASGHTKALFAYYGEMRVVTTVFGYFKINPRTRRVLEAVEGLENPPITKTRYGFWIDVPEDTVQALRNATLNVEYSIHGASHALISLLPTYVMIPTTGQTDIRTECKHPAATRPRPPRIVVYDSASGKGGVTYKAFKHISDLLVRARQVVESCDCLEGCPGCIHRSACSEANEALSKTGAIIVLKGMCGDLAV</sequence>
<evidence type="ECO:0000313" key="7">
    <source>
        <dbReference type="Proteomes" id="UP000053201"/>
    </source>
</evidence>
<dbReference type="SMART" id="SM00487">
    <property type="entry name" value="DEXDc"/>
    <property type="match status" value="1"/>
</dbReference>
<dbReference type="Pfam" id="PF00271">
    <property type="entry name" value="Helicase_C"/>
    <property type="match status" value="1"/>
</dbReference>
<evidence type="ECO:0000259" key="4">
    <source>
        <dbReference type="PROSITE" id="PS51192"/>
    </source>
</evidence>
<dbReference type="InterPro" id="IPR014939">
    <property type="entry name" value="CDT1_Gemini-bd-like"/>
</dbReference>
<dbReference type="Pfam" id="PF08839">
    <property type="entry name" value="CDT1"/>
    <property type="match status" value="1"/>
</dbReference>
<dbReference type="eggNOG" id="KOG4150">
    <property type="taxonomic scope" value="Eukaryota"/>
</dbReference>
<dbReference type="RefSeq" id="XP_016608136.1">
    <property type="nucleotide sequence ID" value="XM_016752674.1"/>
</dbReference>
<dbReference type="STRING" id="645134.A0A0L0HGG0"/>
<evidence type="ECO:0000256" key="3">
    <source>
        <dbReference type="SAM" id="MobiDB-lite"/>
    </source>
</evidence>
<dbReference type="SUPFAM" id="SSF52540">
    <property type="entry name" value="P-loop containing nucleoside triphosphate hydrolases"/>
    <property type="match status" value="1"/>
</dbReference>
<evidence type="ECO:0000259" key="5">
    <source>
        <dbReference type="PROSITE" id="PS51194"/>
    </source>
</evidence>
<dbReference type="GO" id="GO:0032204">
    <property type="term" value="P:regulation of telomere maintenance"/>
    <property type="evidence" value="ECO:0007669"/>
    <property type="project" value="EnsemblFungi"/>
</dbReference>
<dbReference type="SMART" id="SM01075">
    <property type="entry name" value="CDT1"/>
    <property type="match status" value="1"/>
</dbReference>
<dbReference type="InParanoid" id="A0A0L0HGG0"/>
<dbReference type="GO" id="GO:0003697">
    <property type="term" value="F:single-stranded DNA binding"/>
    <property type="evidence" value="ECO:0007669"/>
    <property type="project" value="EnsemblFungi"/>
</dbReference>
<organism evidence="6 7">
    <name type="scientific">Spizellomyces punctatus (strain DAOM BR117)</name>
    <dbReference type="NCBI Taxonomy" id="645134"/>
    <lineage>
        <taxon>Eukaryota</taxon>
        <taxon>Fungi</taxon>
        <taxon>Fungi incertae sedis</taxon>
        <taxon>Chytridiomycota</taxon>
        <taxon>Chytridiomycota incertae sedis</taxon>
        <taxon>Chytridiomycetes</taxon>
        <taxon>Spizellomycetales</taxon>
        <taxon>Spizellomycetaceae</taxon>
        <taxon>Spizellomyces</taxon>
    </lineage>
</organism>
<feature type="domain" description="Helicase C-terminal" evidence="5">
    <location>
        <begin position="673"/>
        <end position="827"/>
    </location>
</feature>
<dbReference type="InterPro" id="IPR014001">
    <property type="entry name" value="Helicase_ATP-bd"/>
</dbReference>
<dbReference type="Proteomes" id="UP000053201">
    <property type="component" value="Unassembled WGS sequence"/>
</dbReference>
<dbReference type="CDD" id="cd18797">
    <property type="entry name" value="SF2_C_Hrq"/>
    <property type="match status" value="1"/>
</dbReference>
<dbReference type="OMA" id="GAVHLHQ"/>
<dbReference type="GO" id="GO:0043138">
    <property type="term" value="F:3'-5' DNA helicase activity"/>
    <property type="evidence" value="ECO:0007669"/>
    <property type="project" value="EnsemblFungi"/>
</dbReference>
<evidence type="ECO:0000256" key="2">
    <source>
        <dbReference type="ARBA" id="ARBA00022840"/>
    </source>
</evidence>
<evidence type="ECO:0008006" key="8">
    <source>
        <dbReference type="Google" id="ProtNLM"/>
    </source>
</evidence>
<dbReference type="PROSITE" id="PS51192">
    <property type="entry name" value="HELICASE_ATP_BIND_1"/>
    <property type="match status" value="1"/>
</dbReference>
<dbReference type="GO" id="GO:0005634">
    <property type="term" value="C:nucleus"/>
    <property type="evidence" value="ECO:0007669"/>
    <property type="project" value="TreeGrafter"/>
</dbReference>
<dbReference type="EMBL" id="KQ257456">
    <property type="protein sequence ID" value="KND00097.1"/>
    <property type="molecule type" value="Genomic_DNA"/>
</dbReference>
<proteinExistence type="predicted"/>
<dbReference type="GO" id="GO:0036297">
    <property type="term" value="P:interstrand cross-link repair"/>
    <property type="evidence" value="ECO:0007669"/>
    <property type="project" value="EnsemblFungi"/>
</dbReference>
<dbReference type="SMART" id="SM00490">
    <property type="entry name" value="HELICc"/>
    <property type="match status" value="1"/>
</dbReference>
<dbReference type="GO" id="GO:0005524">
    <property type="term" value="F:ATP binding"/>
    <property type="evidence" value="ECO:0007669"/>
    <property type="project" value="UniProtKB-KW"/>
</dbReference>
<dbReference type="Gene3D" id="3.40.50.300">
    <property type="entry name" value="P-loop containing nucleotide triphosphate hydrolases"/>
    <property type="match status" value="2"/>
</dbReference>
<dbReference type="InterPro" id="IPR055227">
    <property type="entry name" value="HRQ1_WHD"/>
</dbReference>
<dbReference type="GO" id="GO:0006289">
    <property type="term" value="P:nucleotide-excision repair"/>
    <property type="evidence" value="ECO:0007669"/>
    <property type="project" value="EnsemblFungi"/>
</dbReference>
<dbReference type="InterPro" id="IPR011545">
    <property type="entry name" value="DEAD/DEAH_box_helicase_dom"/>
</dbReference>
<keyword evidence="2" id="KW-0067">ATP-binding</keyword>
<dbReference type="AlphaFoldDB" id="A0A0L0HGG0"/>
<dbReference type="GO" id="GO:0032202">
    <property type="term" value="P:telomere assembly"/>
    <property type="evidence" value="ECO:0007669"/>
    <property type="project" value="EnsemblFungi"/>
</dbReference>
<keyword evidence="7" id="KW-1185">Reference proteome</keyword>
<dbReference type="Pfam" id="PF22982">
    <property type="entry name" value="WHD_HRQ1"/>
    <property type="match status" value="1"/>
</dbReference>
<protein>
    <recommendedName>
        <fullName evidence="8">DEAD/DEAH box helicase domain-containing protein</fullName>
    </recommendedName>
</protein>
<dbReference type="OrthoDB" id="18781at2759"/>
<dbReference type="VEuPathDB" id="FungiDB:SPPG_04438"/>
<name>A0A0L0HGG0_SPIPD</name>
<dbReference type="PROSITE" id="PS51194">
    <property type="entry name" value="HELICASE_CTER"/>
    <property type="match status" value="1"/>
</dbReference>
<dbReference type="PANTHER" id="PTHR47957:SF3">
    <property type="entry name" value="ATP-DEPENDENT HELICASE HRQ1"/>
    <property type="match status" value="1"/>
</dbReference>
<evidence type="ECO:0000313" key="6">
    <source>
        <dbReference type="EMBL" id="KND00097.1"/>
    </source>
</evidence>